<dbReference type="Gene3D" id="3.40.309.10">
    <property type="entry name" value="Aldehyde Dehydrogenase, Chain A, domain 2"/>
    <property type="match status" value="1"/>
</dbReference>
<dbReference type="EMBL" id="PHHF01000063">
    <property type="protein sequence ID" value="PTD18546.1"/>
    <property type="molecule type" value="Genomic_DNA"/>
</dbReference>
<dbReference type="AlphaFoldDB" id="A0A2T4HRZ2"/>
<proteinExistence type="inferred from homology"/>
<accession>A0A2T4HRZ2</accession>
<dbReference type="Gene3D" id="3.40.605.10">
    <property type="entry name" value="Aldehyde Dehydrogenase, Chain A, domain 1"/>
    <property type="match status" value="1"/>
</dbReference>
<organism evidence="8 9">
    <name type="scientific">Edaphosphingomonas fennica</name>
    <dbReference type="NCBI Taxonomy" id="114404"/>
    <lineage>
        <taxon>Bacteria</taxon>
        <taxon>Pseudomonadati</taxon>
        <taxon>Pseudomonadota</taxon>
        <taxon>Alphaproteobacteria</taxon>
        <taxon>Sphingomonadales</taxon>
        <taxon>Rhizorhabdaceae</taxon>
        <taxon>Edaphosphingomonas</taxon>
    </lineage>
</organism>
<evidence type="ECO:0000259" key="7">
    <source>
        <dbReference type="Pfam" id="PF00171"/>
    </source>
</evidence>
<dbReference type="CDD" id="cd07138">
    <property type="entry name" value="ALDH_CddD_SSP0762"/>
    <property type="match status" value="1"/>
</dbReference>
<evidence type="ECO:0000313" key="9">
    <source>
        <dbReference type="Proteomes" id="UP000241206"/>
    </source>
</evidence>
<dbReference type="PANTHER" id="PTHR42804">
    <property type="entry name" value="ALDEHYDE DEHYDROGENASE"/>
    <property type="match status" value="1"/>
</dbReference>
<name>A0A2T4HRZ2_9SPHN</name>
<dbReference type="PROSITE" id="PS00687">
    <property type="entry name" value="ALDEHYDE_DEHYDR_GLU"/>
    <property type="match status" value="1"/>
</dbReference>
<dbReference type="InterPro" id="IPR016163">
    <property type="entry name" value="Ald_DH_C"/>
</dbReference>
<dbReference type="Pfam" id="PF00171">
    <property type="entry name" value="Aldedh"/>
    <property type="match status" value="1"/>
</dbReference>
<dbReference type="InterPro" id="IPR016161">
    <property type="entry name" value="Ald_DH/histidinol_DH"/>
</dbReference>
<comment type="caution">
    <text evidence="8">The sequence shown here is derived from an EMBL/GenBank/DDBJ whole genome shotgun (WGS) entry which is preliminary data.</text>
</comment>
<feature type="active site" evidence="5">
    <location>
        <position position="249"/>
    </location>
</feature>
<dbReference type="RefSeq" id="WP_107395393.1">
    <property type="nucleotide sequence ID" value="NZ_PHHF01000063.1"/>
</dbReference>
<evidence type="ECO:0000256" key="4">
    <source>
        <dbReference type="ARBA" id="ARBA00049194"/>
    </source>
</evidence>
<comment type="similarity">
    <text evidence="1 6">Belongs to the aldehyde dehydrogenase family.</text>
</comment>
<dbReference type="InterPro" id="IPR016162">
    <property type="entry name" value="Ald_DH_N"/>
</dbReference>
<evidence type="ECO:0000313" key="8">
    <source>
        <dbReference type="EMBL" id="PTD18546.1"/>
    </source>
</evidence>
<dbReference type="FunFam" id="3.40.309.10:FF:000012">
    <property type="entry name" value="Betaine aldehyde dehydrogenase"/>
    <property type="match status" value="1"/>
</dbReference>
<dbReference type="InterPro" id="IPR015590">
    <property type="entry name" value="Aldehyde_DH_dom"/>
</dbReference>
<dbReference type="FunFam" id="3.40.605.10:FF:000007">
    <property type="entry name" value="NAD/NADP-dependent betaine aldehyde dehydrogenase"/>
    <property type="match status" value="1"/>
</dbReference>
<dbReference type="InterPro" id="IPR029510">
    <property type="entry name" value="Ald_DH_CS_GLU"/>
</dbReference>
<comment type="catalytic activity">
    <reaction evidence="4">
        <text>an aldehyde + NAD(+) + H2O = a carboxylate + NADH + 2 H(+)</text>
        <dbReference type="Rhea" id="RHEA:16185"/>
        <dbReference type="ChEBI" id="CHEBI:15377"/>
        <dbReference type="ChEBI" id="CHEBI:15378"/>
        <dbReference type="ChEBI" id="CHEBI:17478"/>
        <dbReference type="ChEBI" id="CHEBI:29067"/>
        <dbReference type="ChEBI" id="CHEBI:57540"/>
        <dbReference type="ChEBI" id="CHEBI:57945"/>
        <dbReference type="EC" id="1.2.1.3"/>
    </reaction>
</comment>
<dbReference type="PROSITE" id="PS00070">
    <property type="entry name" value="ALDEHYDE_DEHYDR_CYS"/>
    <property type="match status" value="1"/>
</dbReference>
<evidence type="ECO:0000256" key="3">
    <source>
        <dbReference type="ARBA" id="ARBA00024226"/>
    </source>
</evidence>
<gene>
    <name evidence="8" type="ORF">CV103_14900</name>
</gene>
<dbReference type="PANTHER" id="PTHR42804:SF1">
    <property type="entry name" value="ALDEHYDE DEHYDROGENASE-RELATED"/>
    <property type="match status" value="1"/>
</dbReference>
<dbReference type="EC" id="1.2.1.3" evidence="3"/>
<dbReference type="SUPFAM" id="SSF53720">
    <property type="entry name" value="ALDH-like"/>
    <property type="match status" value="1"/>
</dbReference>
<dbReference type="Proteomes" id="UP000241206">
    <property type="component" value="Unassembled WGS sequence"/>
</dbReference>
<dbReference type="InterPro" id="IPR016160">
    <property type="entry name" value="Ald_DH_CS_CYS"/>
</dbReference>
<evidence type="ECO:0000256" key="6">
    <source>
        <dbReference type="RuleBase" id="RU003345"/>
    </source>
</evidence>
<keyword evidence="2 6" id="KW-0560">Oxidoreductase</keyword>
<reference evidence="8 9" key="1">
    <citation type="submission" date="2017-11" db="EMBL/GenBank/DDBJ databases">
        <title>Sphingomonas oleivorans sp. nov., isolated from oil-contaminated soil.</title>
        <authorList>
            <person name="Wang L."/>
            <person name="Chen L."/>
        </authorList>
    </citation>
    <scope>NUCLEOTIDE SEQUENCE [LARGE SCALE GENOMIC DNA]</scope>
    <source>
        <strain evidence="8 9">K101</strain>
    </source>
</reference>
<feature type="domain" description="Aldehyde dehydrogenase" evidence="7">
    <location>
        <begin position="20"/>
        <end position="474"/>
    </location>
</feature>
<dbReference type="GO" id="GO:0004029">
    <property type="term" value="F:aldehyde dehydrogenase (NAD+) activity"/>
    <property type="evidence" value="ECO:0007669"/>
    <property type="project" value="UniProtKB-EC"/>
</dbReference>
<evidence type="ECO:0000256" key="5">
    <source>
        <dbReference type="PROSITE-ProRule" id="PRU10007"/>
    </source>
</evidence>
<evidence type="ECO:0000256" key="2">
    <source>
        <dbReference type="ARBA" id="ARBA00023002"/>
    </source>
</evidence>
<protein>
    <recommendedName>
        <fullName evidence="3">aldehyde dehydrogenase (NAD(+))</fullName>
        <ecNumber evidence="3">1.2.1.3</ecNumber>
    </recommendedName>
</protein>
<evidence type="ECO:0000256" key="1">
    <source>
        <dbReference type="ARBA" id="ARBA00009986"/>
    </source>
</evidence>
<sequence length="476" mass="50397">METIDQIYIDQIYIDGAYVTPHGTELFDLHNPATGDVIGRVRLGDETDARAAIAAAKRAFPAFSQTSKADRIAMLRRMHDAVTARADALTEAVILEYGAPASRARWMAEYAASVLADAARTLEDYDFTRRIGSATVTMEPLGVVGIITPWNSNAGFICSKLAMVVASGSTCVIKPSEMSAMQTRIVLEALHEAGLPAGVFNIVNGRGDTVGAEFSTHPDIAKVSFTGSTATGRAILKAASDTFKRVTLELGGKSPMLILDDADFAEAVPFALQAGYMNSGQACIAGTRILVPEARLAEFEAAIAAGVATIKSGDPRDPATAIGPMVSEKQWQRVQSYIRRGIEEGATLLAGGEGRPEGETGGWFVRPTIFTAVRNDMVIARDEIFGPVLSIIAYGSEEEAIAIANDTSYGLHAYVASADPARARKVAGRLVAGRVIINGAPMEPLAPFGGFKHSGIGRENGVFGLEAYLEPKAVMG</sequence>
<keyword evidence="9" id="KW-1185">Reference proteome</keyword>